<evidence type="ECO:0000313" key="2">
    <source>
        <dbReference type="Proteomes" id="UP000288805"/>
    </source>
</evidence>
<dbReference type="InterPro" id="IPR021109">
    <property type="entry name" value="Peptidase_aspartic_dom_sf"/>
</dbReference>
<dbReference type="AlphaFoldDB" id="A0A438CSI1"/>
<sequence>MIEDILVQVDKFYYPVDFIILDTEPITSGPNNVPIIPGRPFLAMANALINCWNKVMQLTFGNMPLELNIFHLCKRHPNQDEDEQEEFCLIDTLIEEHVEGLMNEELEKTYE</sequence>
<proteinExistence type="predicted"/>
<gene>
    <name evidence="1" type="ORF">CK203_110541</name>
</gene>
<reference evidence="1 2" key="1">
    <citation type="journal article" date="2018" name="PLoS Genet.">
        <title>Population sequencing reveals clonal diversity and ancestral inbreeding in the grapevine cultivar Chardonnay.</title>
        <authorList>
            <person name="Roach M.J."/>
            <person name="Johnson D.L."/>
            <person name="Bohlmann J."/>
            <person name="van Vuuren H.J."/>
            <person name="Jones S.J."/>
            <person name="Pretorius I.S."/>
            <person name="Schmidt S.A."/>
            <person name="Borneman A.R."/>
        </authorList>
    </citation>
    <scope>NUCLEOTIDE SEQUENCE [LARGE SCALE GENOMIC DNA]</scope>
    <source>
        <strain evidence="2">cv. Chardonnay</strain>
        <tissue evidence="1">Leaf</tissue>
    </source>
</reference>
<organism evidence="1 2">
    <name type="scientific">Vitis vinifera</name>
    <name type="common">Grape</name>
    <dbReference type="NCBI Taxonomy" id="29760"/>
    <lineage>
        <taxon>Eukaryota</taxon>
        <taxon>Viridiplantae</taxon>
        <taxon>Streptophyta</taxon>
        <taxon>Embryophyta</taxon>
        <taxon>Tracheophyta</taxon>
        <taxon>Spermatophyta</taxon>
        <taxon>Magnoliopsida</taxon>
        <taxon>eudicotyledons</taxon>
        <taxon>Gunneridae</taxon>
        <taxon>Pentapetalae</taxon>
        <taxon>rosids</taxon>
        <taxon>Vitales</taxon>
        <taxon>Vitaceae</taxon>
        <taxon>Viteae</taxon>
        <taxon>Vitis</taxon>
    </lineage>
</organism>
<accession>A0A438CSI1</accession>
<name>A0A438CSI1_VITVI</name>
<evidence type="ECO:0000313" key="1">
    <source>
        <dbReference type="EMBL" id="RVW26148.1"/>
    </source>
</evidence>
<comment type="caution">
    <text evidence="1">The sequence shown here is derived from an EMBL/GenBank/DDBJ whole genome shotgun (WGS) entry which is preliminary data.</text>
</comment>
<dbReference type="EMBL" id="QGNW01002033">
    <property type="protein sequence ID" value="RVW26148.1"/>
    <property type="molecule type" value="Genomic_DNA"/>
</dbReference>
<protein>
    <submittedName>
        <fullName evidence="1">Uncharacterized protein</fullName>
    </submittedName>
</protein>
<dbReference type="PANTHER" id="PTHR33067">
    <property type="entry name" value="RNA-DIRECTED DNA POLYMERASE-RELATED"/>
    <property type="match status" value="1"/>
</dbReference>
<dbReference type="PANTHER" id="PTHR33067:SF32">
    <property type="entry name" value="ASPARTIC PEPTIDASE DDI1-TYPE DOMAIN-CONTAINING PROTEIN"/>
    <property type="match status" value="1"/>
</dbReference>
<dbReference type="Gene3D" id="2.40.70.10">
    <property type="entry name" value="Acid Proteases"/>
    <property type="match status" value="1"/>
</dbReference>
<dbReference type="Proteomes" id="UP000288805">
    <property type="component" value="Unassembled WGS sequence"/>
</dbReference>